<dbReference type="SMART" id="SM00448">
    <property type="entry name" value="REC"/>
    <property type="match status" value="1"/>
</dbReference>
<dbReference type="InterPro" id="IPR039420">
    <property type="entry name" value="WalR-like"/>
</dbReference>
<evidence type="ECO:0000313" key="10">
    <source>
        <dbReference type="EMBL" id="MCR6484465.1"/>
    </source>
</evidence>
<dbReference type="EMBL" id="JAMXQV010000008">
    <property type="protein sequence ID" value="MCR6484465.1"/>
    <property type="molecule type" value="Genomic_DNA"/>
</dbReference>
<name>A0A9X2SLE4_9PSEU</name>
<dbReference type="GO" id="GO:0032993">
    <property type="term" value="C:protein-DNA complex"/>
    <property type="evidence" value="ECO:0007669"/>
    <property type="project" value="TreeGrafter"/>
</dbReference>
<dbReference type="PANTHER" id="PTHR48111">
    <property type="entry name" value="REGULATOR OF RPOS"/>
    <property type="match status" value="1"/>
</dbReference>
<dbReference type="Gene3D" id="3.40.50.2300">
    <property type="match status" value="1"/>
</dbReference>
<reference evidence="10" key="1">
    <citation type="submission" date="2022-06" db="EMBL/GenBank/DDBJ databases">
        <title>Amycolatopsis iheyaensis sp. nov., a new species of the genus Amycolatopsis isolated from soil in Iheya island, Japan.</title>
        <authorList>
            <person name="Ngamcharungchit C."/>
            <person name="Kanto H."/>
            <person name="Take A."/>
            <person name="Intra B."/>
            <person name="Matsumoto A."/>
            <person name="Panbangred W."/>
            <person name="Inahashi Y."/>
        </authorList>
    </citation>
    <scope>NUCLEOTIDE SEQUENCE</scope>
    <source>
        <strain evidence="10">OK19-0408</strain>
    </source>
</reference>
<feature type="DNA-binding region" description="OmpR/PhoB-type" evidence="7">
    <location>
        <begin position="126"/>
        <end position="224"/>
    </location>
</feature>
<evidence type="ECO:0000313" key="11">
    <source>
        <dbReference type="Proteomes" id="UP001144096"/>
    </source>
</evidence>
<keyword evidence="1 6" id="KW-0597">Phosphoprotein</keyword>
<dbReference type="GO" id="GO:0006355">
    <property type="term" value="P:regulation of DNA-templated transcription"/>
    <property type="evidence" value="ECO:0007669"/>
    <property type="project" value="InterPro"/>
</dbReference>
<dbReference type="GO" id="GO:0000156">
    <property type="term" value="F:phosphorelay response regulator activity"/>
    <property type="evidence" value="ECO:0007669"/>
    <property type="project" value="TreeGrafter"/>
</dbReference>
<dbReference type="Gene3D" id="6.10.250.690">
    <property type="match status" value="1"/>
</dbReference>
<keyword evidence="2" id="KW-0902">Two-component regulatory system</keyword>
<dbReference type="GO" id="GO:0005829">
    <property type="term" value="C:cytosol"/>
    <property type="evidence" value="ECO:0007669"/>
    <property type="project" value="TreeGrafter"/>
</dbReference>
<dbReference type="PROSITE" id="PS51755">
    <property type="entry name" value="OMPR_PHOB"/>
    <property type="match status" value="1"/>
</dbReference>
<dbReference type="PANTHER" id="PTHR48111:SF4">
    <property type="entry name" value="DNA-BINDING DUAL TRANSCRIPTIONAL REGULATOR OMPR"/>
    <property type="match status" value="1"/>
</dbReference>
<feature type="domain" description="Response regulatory" evidence="8">
    <location>
        <begin position="3"/>
        <end position="116"/>
    </location>
</feature>
<dbReference type="FunFam" id="3.40.50.2300:FF:000001">
    <property type="entry name" value="DNA-binding response regulator PhoB"/>
    <property type="match status" value="1"/>
</dbReference>
<dbReference type="Proteomes" id="UP001144096">
    <property type="component" value="Unassembled WGS sequence"/>
</dbReference>
<dbReference type="CDD" id="cd00383">
    <property type="entry name" value="trans_reg_C"/>
    <property type="match status" value="1"/>
</dbReference>
<evidence type="ECO:0000256" key="7">
    <source>
        <dbReference type="PROSITE-ProRule" id="PRU01091"/>
    </source>
</evidence>
<keyword evidence="4 7" id="KW-0238">DNA-binding</keyword>
<keyword evidence="11" id="KW-1185">Reference proteome</keyword>
<keyword evidence="5" id="KW-0804">Transcription</keyword>
<proteinExistence type="predicted"/>
<accession>A0A9X2SLE4</accession>
<sequence length="227" mass="24722">MAKVLVVEDTDSIREVVELALDDACFDVRTAADGDGALAELRAWDPDVVVLDLNIPGPDGLEVCRRLRGFSQAYVVMLTAKSDEVDKLVGLASGADDYLTKPFSPRELVARIQAMLRRPRALGVPDSGRVIGPVRVDVEARDVTVSGEHVELTRIEFELLSALTENVRAVSGRDALRRRAWGESWLADDHAVDVHVSNLRRKLAAAGAPGFIATVRGVGYRVDRGVR</sequence>
<protein>
    <submittedName>
        <fullName evidence="10">Response regulator transcription factor</fullName>
    </submittedName>
</protein>
<dbReference type="PROSITE" id="PS50110">
    <property type="entry name" value="RESPONSE_REGULATORY"/>
    <property type="match status" value="1"/>
</dbReference>
<dbReference type="RefSeq" id="WP_257921092.1">
    <property type="nucleotide sequence ID" value="NZ_JAMXQV010000008.1"/>
</dbReference>
<evidence type="ECO:0000256" key="1">
    <source>
        <dbReference type="ARBA" id="ARBA00022553"/>
    </source>
</evidence>
<dbReference type="InterPro" id="IPR011006">
    <property type="entry name" value="CheY-like_superfamily"/>
</dbReference>
<evidence type="ECO:0000259" key="8">
    <source>
        <dbReference type="PROSITE" id="PS50110"/>
    </source>
</evidence>
<dbReference type="InterPro" id="IPR001789">
    <property type="entry name" value="Sig_transdc_resp-reg_receiver"/>
</dbReference>
<dbReference type="InterPro" id="IPR036388">
    <property type="entry name" value="WH-like_DNA-bd_sf"/>
</dbReference>
<dbReference type="SUPFAM" id="SSF52172">
    <property type="entry name" value="CheY-like"/>
    <property type="match status" value="1"/>
</dbReference>
<evidence type="ECO:0000256" key="5">
    <source>
        <dbReference type="ARBA" id="ARBA00023163"/>
    </source>
</evidence>
<dbReference type="GO" id="GO:0000976">
    <property type="term" value="F:transcription cis-regulatory region binding"/>
    <property type="evidence" value="ECO:0007669"/>
    <property type="project" value="TreeGrafter"/>
</dbReference>
<comment type="caution">
    <text evidence="10">The sequence shown here is derived from an EMBL/GenBank/DDBJ whole genome shotgun (WGS) entry which is preliminary data.</text>
</comment>
<gene>
    <name evidence="10" type="ORF">M8542_16700</name>
</gene>
<dbReference type="AlphaFoldDB" id="A0A9X2SLE4"/>
<evidence type="ECO:0000259" key="9">
    <source>
        <dbReference type="PROSITE" id="PS51755"/>
    </source>
</evidence>
<dbReference type="Pfam" id="PF00072">
    <property type="entry name" value="Response_reg"/>
    <property type="match status" value="1"/>
</dbReference>
<keyword evidence="3" id="KW-0805">Transcription regulation</keyword>
<evidence type="ECO:0000256" key="4">
    <source>
        <dbReference type="ARBA" id="ARBA00023125"/>
    </source>
</evidence>
<organism evidence="10 11">
    <name type="scientific">Amycolatopsis iheyensis</name>
    <dbReference type="NCBI Taxonomy" id="2945988"/>
    <lineage>
        <taxon>Bacteria</taxon>
        <taxon>Bacillati</taxon>
        <taxon>Actinomycetota</taxon>
        <taxon>Actinomycetes</taxon>
        <taxon>Pseudonocardiales</taxon>
        <taxon>Pseudonocardiaceae</taxon>
        <taxon>Amycolatopsis</taxon>
    </lineage>
</organism>
<dbReference type="Gene3D" id="1.10.10.10">
    <property type="entry name" value="Winged helix-like DNA-binding domain superfamily/Winged helix DNA-binding domain"/>
    <property type="match status" value="1"/>
</dbReference>
<dbReference type="Pfam" id="PF00486">
    <property type="entry name" value="Trans_reg_C"/>
    <property type="match status" value="1"/>
</dbReference>
<evidence type="ECO:0000256" key="2">
    <source>
        <dbReference type="ARBA" id="ARBA00023012"/>
    </source>
</evidence>
<dbReference type="InterPro" id="IPR001867">
    <property type="entry name" value="OmpR/PhoB-type_DNA-bd"/>
</dbReference>
<evidence type="ECO:0000256" key="3">
    <source>
        <dbReference type="ARBA" id="ARBA00023015"/>
    </source>
</evidence>
<dbReference type="SMART" id="SM00862">
    <property type="entry name" value="Trans_reg_C"/>
    <property type="match status" value="1"/>
</dbReference>
<evidence type="ECO:0000256" key="6">
    <source>
        <dbReference type="PROSITE-ProRule" id="PRU00169"/>
    </source>
</evidence>
<feature type="modified residue" description="4-aspartylphosphate" evidence="6">
    <location>
        <position position="52"/>
    </location>
</feature>
<feature type="domain" description="OmpR/PhoB-type" evidence="9">
    <location>
        <begin position="126"/>
        <end position="224"/>
    </location>
</feature>